<dbReference type="PANTHER" id="PTHR45947">
    <property type="entry name" value="SULFOQUINOVOSYL TRANSFERASE SQD2"/>
    <property type="match status" value="1"/>
</dbReference>
<organism evidence="1 2">
    <name type="scientific">Veillonella denticariosi JCM 15641</name>
    <dbReference type="NCBI Taxonomy" id="1298594"/>
    <lineage>
        <taxon>Bacteria</taxon>
        <taxon>Bacillati</taxon>
        <taxon>Bacillota</taxon>
        <taxon>Negativicutes</taxon>
        <taxon>Veillonellales</taxon>
        <taxon>Veillonellaceae</taxon>
        <taxon>Veillonella</taxon>
    </lineage>
</organism>
<gene>
    <name evidence="1" type="ORF">VEHSUH05_04880</name>
</gene>
<evidence type="ECO:0000313" key="2">
    <source>
        <dbReference type="Proteomes" id="UP000237916"/>
    </source>
</evidence>
<evidence type="ECO:0000313" key="1">
    <source>
        <dbReference type="EMBL" id="PQL20403.1"/>
    </source>
</evidence>
<sequence length="383" mass="44136">MTNREHKGLRVLQVGMTRNLGGIETYLIEQFRHLDTSRITYDFVNITGEYAICYEDEILGAGSKIFKVVSRHKNPLLHYWQWLTIAFKNRGVYDAVVLNTNSLEYVFPLVLGKLFHIPVRVIHSHNSGFENKQGLARRLLVGMNKKLLSWSANLRFACSRFAGQWMFVNKPYHVIYNAIDIHKYDADDSVRKAMRQSLGLDRTLTLLHVGRFSYQKNHTFLLDIVREVHRIHPDSVLLLVGDTTEESVYLSEVRRKIDEYGLHDAVRLLGRRDDVNRIMQAADVLVMPSFFEGLTVVGIEAQASDLPLLLSDTVTHELSLLPSTRFISLDAGIDTWAQAVIEAKRNHRQSRYDELKAAGYDIEHETKRVENLLIDTYHKFVNK</sequence>
<dbReference type="Gene3D" id="3.40.50.2000">
    <property type="entry name" value="Glycogen Phosphorylase B"/>
    <property type="match status" value="2"/>
</dbReference>
<keyword evidence="2" id="KW-1185">Reference proteome</keyword>
<protein>
    <recommendedName>
        <fullName evidence="3">Glycosyltransferase family 1 protein</fullName>
    </recommendedName>
</protein>
<dbReference type="InterPro" id="IPR050194">
    <property type="entry name" value="Glycosyltransferase_grp1"/>
</dbReference>
<dbReference type="GO" id="GO:0016757">
    <property type="term" value="F:glycosyltransferase activity"/>
    <property type="evidence" value="ECO:0007669"/>
    <property type="project" value="TreeGrafter"/>
</dbReference>
<dbReference type="RefSeq" id="WP_105090901.1">
    <property type="nucleotide sequence ID" value="NZ_PPDB01000003.1"/>
</dbReference>
<reference evidence="1 2" key="1">
    <citation type="submission" date="2018-01" db="EMBL/GenBank/DDBJ databases">
        <title>Draft genome sequences of clinical isolates and type strains of oral Veillonella including Veillonella infantum sp., nov.</title>
        <authorList>
            <person name="Mashima I."/>
            <person name="Liao Y.-C."/>
            <person name="Sabharwal A."/>
            <person name="Haase E.M."/>
            <person name="Nakazawa F."/>
            <person name="Scannapieco F.A."/>
        </authorList>
    </citation>
    <scope>NUCLEOTIDE SEQUENCE [LARGE SCALE GENOMIC DNA]</scope>
    <source>
        <strain evidence="1 2">JCM 15641</strain>
    </source>
</reference>
<proteinExistence type="predicted"/>
<name>A0A2S7ZAW4_9FIRM</name>
<dbReference type="AlphaFoldDB" id="A0A2S7ZAW4"/>
<dbReference type="OrthoDB" id="9804196at2"/>
<evidence type="ECO:0008006" key="3">
    <source>
        <dbReference type="Google" id="ProtNLM"/>
    </source>
</evidence>
<dbReference type="PANTHER" id="PTHR45947:SF3">
    <property type="entry name" value="SULFOQUINOVOSYL TRANSFERASE SQD2"/>
    <property type="match status" value="1"/>
</dbReference>
<dbReference type="Pfam" id="PF13692">
    <property type="entry name" value="Glyco_trans_1_4"/>
    <property type="match status" value="1"/>
</dbReference>
<accession>A0A2S7ZAW4</accession>
<comment type="caution">
    <text evidence="1">The sequence shown here is derived from an EMBL/GenBank/DDBJ whole genome shotgun (WGS) entry which is preliminary data.</text>
</comment>
<dbReference type="Proteomes" id="UP000237916">
    <property type="component" value="Unassembled WGS sequence"/>
</dbReference>
<dbReference type="SUPFAM" id="SSF53756">
    <property type="entry name" value="UDP-Glycosyltransferase/glycogen phosphorylase"/>
    <property type="match status" value="1"/>
</dbReference>
<dbReference type="STRING" id="1298594.GCA_001312465_01882"/>
<dbReference type="EMBL" id="PPDB01000003">
    <property type="protein sequence ID" value="PQL20403.1"/>
    <property type="molecule type" value="Genomic_DNA"/>
</dbReference>